<name>A0ACC3SV98_LIPKO</name>
<evidence type="ECO:0000313" key="2">
    <source>
        <dbReference type="Proteomes" id="UP001433508"/>
    </source>
</evidence>
<sequence length="269" mass="29846">MSVRHAGCHVWNLLGPASGVRIAGYRSTKGLINIIHNQTHNQTTLRRQFSISPVVQKKKAVKTSKSAVKNEEEDVEVAIYDPQSFKSSCDQILTDLKSHVQEARMGKTDLKILNSLKIQIGSQKIVLEKLGQVGMRGGRHIVVSVYDPENVKAVSAGILAANLNMNPQVDPSNPQVLLIPIPPPTRESRETTAKFIKSLVESAKKSAVQKKSIYHERSKAMAAVQLMKNASYSKDMTMKLESQIEKINKDYLAKLSKMQDEVTQAVMRS</sequence>
<proteinExistence type="predicted"/>
<comment type="caution">
    <text evidence="1">The sequence shown here is derived from an EMBL/GenBank/DDBJ whole genome shotgun (WGS) entry which is preliminary data.</text>
</comment>
<gene>
    <name evidence="1" type="ORF">V1525DRAFT_452505</name>
</gene>
<protein>
    <submittedName>
        <fullName evidence="1">Ribosome recycling factor-domain-containing protein</fullName>
    </submittedName>
</protein>
<dbReference type="EMBL" id="MU971454">
    <property type="protein sequence ID" value="KAK9234697.1"/>
    <property type="molecule type" value="Genomic_DNA"/>
</dbReference>
<reference evidence="2" key="1">
    <citation type="journal article" date="2024" name="Front. Bioeng. Biotechnol.">
        <title>Genome-scale model development and genomic sequencing of the oleaginous clade Lipomyces.</title>
        <authorList>
            <person name="Czajka J.J."/>
            <person name="Han Y."/>
            <person name="Kim J."/>
            <person name="Mondo S.J."/>
            <person name="Hofstad B.A."/>
            <person name="Robles A."/>
            <person name="Haridas S."/>
            <person name="Riley R."/>
            <person name="LaButti K."/>
            <person name="Pangilinan J."/>
            <person name="Andreopoulos W."/>
            <person name="Lipzen A."/>
            <person name="Yan J."/>
            <person name="Wang M."/>
            <person name="Ng V."/>
            <person name="Grigoriev I.V."/>
            <person name="Spatafora J.W."/>
            <person name="Magnuson J.K."/>
            <person name="Baker S.E."/>
            <person name="Pomraning K.R."/>
        </authorList>
    </citation>
    <scope>NUCLEOTIDE SEQUENCE [LARGE SCALE GENOMIC DNA]</scope>
    <source>
        <strain evidence="2">CBS 7786</strain>
    </source>
</reference>
<dbReference type="Proteomes" id="UP001433508">
    <property type="component" value="Unassembled WGS sequence"/>
</dbReference>
<evidence type="ECO:0000313" key="1">
    <source>
        <dbReference type="EMBL" id="KAK9234697.1"/>
    </source>
</evidence>
<keyword evidence="2" id="KW-1185">Reference proteome</keyword>
<accession>A0ACC3SV98</accession>
<organism evidence="1 2">
    <name type="scientific">Lipomyces kononenkoae</name>
    <name type="common">Yeast</name>
    <dbReference type="NCBI Taxonomy" id="34357"/>
    <lineage>
        <taxon>Eukaryota</taxon>
        <taxon>Fungi</taxon>
        <taxon>Dikarya</taxon>
        <taxon>Ascomycota</taxon>
        <taxon>Saccharomycotina</taxon>
        <taxon>Lipomycetes</taxon>
        <taxon>Lipomycetales</taxon>
        <taxon>Lipomycetaceae</taxon>
        <taxon>Lipomyces</taxon>
    </lineage>
</organism>